<dbReference type="STRING" id="626940.BHW43_05840"/>
<organism evidence="1 2">
    <name type="scientific">Phascolarctobacterium succinatutens</name>
    <dbReference type="NCBI Taxonomy" id="626940"/>
    <lineage>
        <taxon>Bacteria</taxon>
        <taxon>Bacillati</taxon>
        <taxon>Bacillota</taxon>
        <taxon>Negativicutes</taxon>
        <taxon>Acidaminococcales</taxon>
        <taxon>Acidaminococcaceae</taxon>
        <taxon>Phascolarctobacterium</taxon>
    </lineage>
</organism>
<evidence type="ECO:0000313" key="2">
    <source>
        <dbReference type="Proteomes" id="UP000186777"/>
    </source>
</evidence>
<name>A0A1Q6R5H0_9FIRM</name>
<protein>
    <submittedName>
        <fullName evidence="1">Uncharacterized protein</fullName>
    </submittedName>
</protein>
<proteinExistence type="predicted"/>
<dbReference type="RefSeq" id="WP_303679862.1">
    <property type="nucleotide sequence ID" value="NZ_MNTG01000029.1"/>
</dbReference>
<dbReference type="Proteomes" id="UP000186777">
    <property type="component" value="Unassembled WGS sequence"/>
</dbReference>
<evidence type="ECO:0000313" key="1">
    <source>
        <dbReference type="EMBL" id="OLA37576.1"/>
    </source>
</evidence>
<reference evidence="1 2" key="1">
    <citation type="journal article" date="2016" name="Nat. Biotechnol.">
        <title>Measurement of bacterial replication rates in microbial communities.</title>
        <authorList>
            <person name="Brown C.T."/>
            <person name="Olm M.R."/>
            <person name="Thomas B.C."/>
            <person name="Banfield J.F."/>
        </authorList>
    </citation>
    <scope>NUCLEOTIDE SEQUENCE [LARGE SCALE GENOMIC DNA]</scope>
    <source>
        <strain evidence="1">46_33</strain>
    </source>
</reference>
<comment type="caution">
    <text evidence="1">The sequence shown here is derived from an EMBL/GenBank/DDBJ whole genome shotgun (WGS) entry which is preliminary data.</text>
</comment>
<sequence length="514" mass="60239">MTNVFDLIEEFYTQDEEWNTVLQQGCAEDFLRYKTWQGAKDGELVKIWDYITILCIYLGNSENFLGDMSREDFIDCVGWCCRNVSGFPATESNIAHFLDVMQEFYAYMKKKRIITRDNAPAEAKAKLLVDGKLQIVGKDGSFLPGHDRYNLYSTPDLPTKVYLNIGERMQNLLDDVQSYYTQKQFRRDLERADFLFGGIFQNGTVQEKPGTEEYSQTFWDYFLFDYRLLEDDKTPLQHYRDVICRDASEMDTSVDILNELIKAKLVLFDVQRRTEEGMYVCRNIFTNEKYTLMLPVDDNIDTEGYIFMGHIFYENTMVMNFLRGLVMSQTSRKRFFEVVSAAKDWFAVRQSGEMSWEEFINRNPMFVRHVSVLYAIYVRMEGFNFSTQISDYQPAALLEDKTSAMLESLRGTGLFSAYDIQLMRTMWSDFMLRGNALPDNTDADFEHWTAAVMYCFVKLNDVYTFTEKQVFAMCRATDHAKLKQMIDMLNETLQLEAHDPRYVNEEGLLLMLLQ</sequence>
<gene>
    <name evidence="1" type="ORF">BHW43_05840</name>
</gene>
<accession>A0A1Q6R5H0</accession>
<dbReference type="AlphaFoldDB" id="A0A1Q6R5H0"/>
<dbReference type="EMBL" id="MNTG01000029">
    <property type="protein sequence ID" value="OLA37576.1"/>
    <property type="molecule type" value="Genomic_DNA"/>
</dbReference>